<reference evidence="15 16" key="1">
    <citation type="submission" date="2015-01" db="EMBL/GenBank/DDBJ databases">
        <title>Lactococcus lactis subsp.lactis JCM 5805 whole genome shotgun sequence.</title>
        <authorList>
            <person name="Fujii T."/>
            <person name="Tomita Y."/>
            <person name="Ikushima S."/>
            <person name="Fujiwara D."/>
        </authorList>
    </citation>
    <scope>NUCLEOTIDE SEQUENCE [LARGE SCALE GENOMIC DNA]</scope>
    <source>
        <strain evidence="15 16">JCM 5805</strain>
    </source>
</reference>
<evidence type="ECO:0000259" key="13">
    <source>
        <dbReference type="Pfam" id="PF04452"/>
    </source>
</evidence>
<dbReference type="InterPro" id="IPR046887">
    <property type="entry name" value="RsmE_PUA-like"/>
</dbReference>
<evidence type="ECO:0000256" key="4">
    <source>
        <dbReference type="ARBA" id="ARBA00013673"/>
    </source>
</evidence>
<protein>
    <recommendedName>
        <fullName evidence="4 12">Ribosomal RNA small subunit methyltransferase E</fullName>
        <ecNumber evidence="3 12">2.1.1.193</ecNumber>
    </recommendedName>
</protein>
<dbReference type="CDD" id="cd18084">
    <property type="entry name" value="RsmE-like"/>
    <property type="match status" value="1"/>
</dbReference>
<organism evidence="15 16">
    <name type="scientific">Lactococcus lactis subsp. lactis</name>
    <name type="common">Streptococcus lactis</name>
    <dbReference type="NCBI Taxonomy" id="1360"/>
    <lineage>
        <taxon>Bacteria</taxon>
        <taxon>Bacillati</taxon>
        <taxon>Bacillota</taxon>
        <taxon>Bacilli</taxon>
        <taxon>Lactobacillales</taxon>
        <taxon>Streptococcaceae</taxon>
        <taxon>Lactococcus</taxon>
    </lineage>
</organism>
<proteinExistence type="inferred from homology"/>
<evidence type="ECO:0000259" key="14">
    <source>
        <dbReference type="Pfam" id="PF20260"/>
    </source>
</evidence>
<name>A0A0B8R3F6_LACLL</name>
<feature type="domain" description="Ribosomal RNA small subunit methyltransferase E methyltransferase" evidence="13">
    <location>
        <begin position="79"/>
        <end position="248"/>
    </location>
</feature>
<evidence type="ECO:0000256" key="6">
    <source>
        <dbReference type="ARBA" id="ARBA00022552"/>
    </source>
</evidence>
<evidence type="ECO:0000256" key="10">
    <source>
        <dbReference type="ARBA" id="ARBA00025699"/>
    </source>
</evidence>
<dbReference type="PANTHER" id="PTHR30027">
    <property type="entry name" value="RIBOSOMAL RNA SMALL SUBUNIT METHYLTRANSFERASE E"/>
    <property type="match status" value="1"/>
</dbReference>
<dbReference type="Pfam" id="PF20260">
    <property type="entry name" value="PUA_4"/>
    <property type="match status" value="1"/>
</dbReference>
<dbReference type="Proteomes" id="UP000031847">
    <property type="component" value="Unassembled WGS sequence"/>
</dbReference>
<accession>A0A0B8R3F6</accession>
<dbReference type="EMBL" id="BBSI01000041">
    <property type="protein sequence ID" value="GAM81783.1"/>
    <property type="molecule type" value="Genomic_DNA"/>
</dbReference>
<evidence type="ECO:0000256" key="8">
    <source>
        <dbReference type="ARBA" id="ARBA00022679"/>
    </source>
</evidence>
<evidence type="ECO:0000256" key="9">
    <source>
        <dbReference type="ARBA" id="ARBA00022691"/>
    </source>
</evidence>
<evidence type="ECO:0000256" key="11">
    <source>
        <dbReference type="ARBA" id="ARBA00047944"/>
    </source>
</evidence>
<dbReference type="InterPro" id="IPR029028">
    <property type="entry name" value="Alpha/beta_knot_MTases"/>
</dbReference>
<evidence type="ECO:0000313" key="15">
    <source>
        <dbReference type="EMBL" id="GAM81783.1"/>
    </source>
</evidence>
<dbReference type="NCBIfam" id="NF008691">
    <property type="entry name" value="PRK11713.1-4"/>
    <property type="match status" value="1"/>
</dbReference>
<dbReference type="EC" id="2.1.1.193" evidence="3 12"/>
<evidence type="ECO:0000256" key="3">
    <source>
        <dbReference type="ARBA" id="ARBA00012328"/>
    </source>
</evidence>
<gene>
    <name evidence="15" type="ORF">JCM5805K_2907</name>
</gene>
<comment type="caution">
    <text evidence="15">The sequence shown here is derived from an EMBL/GenBank/DDBJ whole genome shotgun (WGS) entry which is preliminary data.</text>
</comment>
<dbReference type="GO" id="GO:0070475">
    <property type="term" value="P:rRNA base methylation"/>
    <property type="evidence" value="ECO:0007669"/>
    <property type="project" value="TreeGrafter"/>
</dbReference>
<dbReference type="InterPro" id="IPR029026">
    <property type="entry name" value="tRNA_m1G_MTases_N"/>
</dbReference>
<keyword evidence="6 12" id="KW-0698">rRNA processing</keyword>
<dbReference type="Gene3D" id="3.40.1280.10">
    <property type="match status" value="1"/>
</dbReference>
<dbReference type="InterPro" id="IPR046886">
    <property type="entry name" value="RsmE_MTase_dom"/>
</dbReference>
<dbReference type="AlphaFoldDB" id="A0A0B8R3F6"/>
<dbReference type="InterPro" id="IPR015947">
    <property type="entry name" value="PUA-like_sf"/>
</dbReference>
<comment type="similarity">
    <text evidence="2 12">Belongs to the RNA methyltransferase RsmE family.</text>
</comment>
<comment type="function">
    <text evidence="10 12">Specifically methylates the N3 position of the uracil ring of uridine 1498 (m3U1498) in 16S rRNA. Acts on the fully assembled 30S ribosomal subunit.</text>
</comment>
<dbReference type="NCBIfam" id="TIGR00046">
    <property type="entry name" value="RsmE family RNA methyltransferase"/>
    <property type="match status" value="1"/>
</dbReference>
<dbReference type="InterPro" id="IPR006700">
    <property type="entry name" value="RsmE"/>
</dbReference>
<dbReference type="PIRSF" id="PIRSF015601">
    <property type="entry name" value="MTase_slr0722"/>
    <property type="match status" value="1"/>
</dbReference>
<evidence type="ECO:0000313" key="16">
    <source>
        <dbReference type="Proteomes" id="UP000031847"/>
    </source>
</evidence>
<dbReference type="Pfam" id="PF04452">
    <property type="entry name" value="Methyltrans_RNA"/>
    <property type="match status" value="1"/>
</dbReference>
<evidence type="ECO:0000256" key="1">
    <source>
        <dbReference type="ARBA" id="ARBA00004496"/>
    </source>
</evidence>
<evidence type="ECO:0000256" key="5">
    <source>
        <dbReference type="ARBA" id="ARBA00022490"/>
    </source>
</evidence>
<dbReference type="GO" id="GO:0005737">
    <property type="term" value="C:cytoplasm"/>
    <property type="evidence" value="ECO:0007669"/>
    <property type="project" value="UniProtKB-SubCell"/>
</dbReference>
<evidence type="ECO:0000256" key="7">
    <source>
        <dbReference type="ARBA" id="ARBA00022603"/>
    </source>
</evidence>
<dbReference type="SUPFAM" id="SSF88697">
    <property type="entry name" value="PUA domain-like"/>
    <property type="match status" value="1"/>
</dbReference>
<evidence type="ECO:0000256" key="2">
    <source>
        <dbReference type="ARBA" id="ARBA00005528"/>
    </source>
</evidence>
<dbReference type="GO" id="GO:0070042">
    <property type="term" value="F:rRNA (uridine-N3-)-methyltransferase activity"/>
    <property type="evidence" value="ECO:0007669"/>
    <property type="project" value="TreeGrafter"/>
</dbReference>
<keyword evidence="8 12" id="KW-0808">Transferase</keyword>
<comment type="catalytic activity">
    <reaction evidence="11 12">
        <text>uridine(1498) in 16S rRNA + S-adenosyl-L-methionine = N(3)-methyluridine(1498) in 16S rRNA + S-adenosyl-L-homocysteine + H(+)</text>
        <dbReference type="Rhea" id="RHEA:42920"/>
        <dbReference type="Rhea" id="RHEA-COMP:10283"/>
        <dbReference type="Rhea" id="RHEA-COMP:10284"/>
        <dbReference type="ChEBI" id="CHEBI:15378"/>
        <dbReference type="ChEBI" id="CHEBI:57856"/>
        <dbReference type="ChEBI" id="CHEBI:59789"/>
        <dbReference type="ChEBI" id="CHEBI:65315"/>
        <dbReference type="ChEBI" id="CHEBI:74502"/>
        <dbReference type="EC" id="2.1.1.193"/>
    </reaction>
</comment>
<keyword evidence="5 12" id="KW-0963">Cytoplasm</keyword>
<keyword evidence="9 12" id="KW-0949">S-adenosyl-L-methionine</keyword>
<sequence length="255" mass="28430">MIGKNMANQYFVFKKLPELGEEFIIENQAAAHHIFTVMRAKSGDQIRLVFTDGEIGLSEVISPSDQSVKLIKLLTESSELPVQITVAVGFPKGDKLDFIVEKSTELGATAIWSAPFKASVSKWEKKKLTKKQEKLEKVALGAAEQSRRQMIPELQLFEQFTDLLDKFTDFDQVLIAYEESAKMGEKTMFKQALTEMSLNQKVLIIFGPEGGISPDEITKFTDLGAKMIGLGPRILRAETAPLYALSSISAYFELL</sequence>
<keyword evidence="7 12" id="KW-0489">Methyltransferase</keyword>
<comment type="subcellular location">
    <subcellularLocation>
        <location evidence="1 12">Cytoplasm</location>
    </subcellularLocation>
</comment>
<feature type="domain" description="Ribosomal RNA small subunit methyltransferase E PUA-like" evidence="14">
    <location>
        <begin position="29"/>
        <end position="71"/>
    </location>
</feature>
<dbReference type="PANTHER" id="PTHR30027:SF3">
    <property type="entry name" value="16S RRNA (URACIL(1498)-N(3))-METHYLTRANSFERASE"/>
    <property type="match status" value="1"/>
</dbReference>
<dbReference type="SUPFAM" id="SSF75217">
    <property type="entry name" value="alpha/beta knot"/>
    <property type="match status" value="1"/>
</dbReference>
<evidence type="ECO:0000256" key="12">
    <source>
        <dbReference type="PIRNR" id="PIRNR015601"/>
    </source>
</evidence>